<dbReference type="Gene3D" id="3.40.50.360">
    <property type="match status" value="1"/>
</dbReference>
<dbReference type="PANTHER" id="PTHR39201">
    <property type="entry name" value="EXPORTED PROTEIN-RELATED"/>
    <property type="match status" value="1"/>
</dbReference>
<reference evidence="1 2" key="1">
    <citation type="submission" date="2016-10" db="EMBL/GenBank/DDBJ databases">
        <authorList>
            <person name="de Groot N.N."/>
        </authorList>
    </citation>
    <scope>NUCLEOTIDE SEQUENCE [LARGE SCALE GENOMIC DNA]</scope>
    <source>
        <strain evidence="1 2">CGMCC 1.12097</strain>
    </source>
</reference>
<evidence type="ECO:0000313" key="2">
    <source>
        <dbReference type="Proteomes" id="UP000198588"/>
    </source>
</evidence>
<proteinExistence type="predicted"/>
<evidence type="ECO:0008006" key="3">
    <source>
        <dbReference type="Google" id="ProtNLM"/>
    </source>
</evidence>
<dbReference type="PANTHER" id="PTHR39201:SF1">
    <property type="entry name" value="FLAVODOXIN-LIKE DOMAIN-CONTAINING PROTEIN"/>
    <property type="match status" value="1"/>
</dbReference>
<dbReference type="SUPFAM" id="SSF52218">
    <property type="entry name" value="Flavoproteins"/>
    <property type="match status" value="1"/>
</dbReference>
<evidence type="ECO:0000313" key="1">
    <source>
        <dbReference type="EMBL" id="SDA90995.1"/>
    </source>
</evidence>
<dbReference type="STRING" id="1165689.SAMN02927914_04416"/>
<dbReference type="OrthoDB" id="9806505at2"/>
<organism evidence="1 2">
    <name type="scientific">Mesorhizobium qingshengii</name>
    <dbReference type="NCBI Taxonomy" id="1165689"/>
    <lineage>
        <taxon>Bacteria</taxon>
        <taxon>Pseudomonadati</taxon>
        <taxon>Pseudomonadota</taxon>
        <taxon>Alphaproteobacteria</taxon>
        <taxon>Hyphomicrobiales</taxon>
        <taxon>Phyllobacteriaceae</taxon>
        <taxon>Mesorhizobium</taxon>
    </lineage>
</organism>
<protein>
    <recommendedName>
        <fullName evidence="3">Flavodoxin</fullName>
    </recommendedName>
</protein>
<dbReference type="AlphaFoldDB" id="A0A1G5Z995"/>
<accession>A0A1G5Z995</accession>
<dbReference type="InterPro" id="IPR029039">
    <property type="entry name" value="Flavoprotein-like_sf"/>
</dbReference>
<dbReference type="EMBL" id="FMXM01000015">
    <property type="protein sequence ID" value="SDA90995.1"/>
    <property type="molecule type" value="Genomic_DNA"/>
</dbReference>
<sequence length="164" mass="17177">MQTVIVVYSRTGNTLKVAQALAGILGAEIAEIRCQRNYDGAVGFLRGAMDSVMRRKPSIDVAQVVAQPHDLMVIAGPVWTGRAAAPLMAFLAGRPKLPGRVALLLTHGGSNPAKALAEVETLVGAPLAARLALKEADIKGDRFSAPLTDFAREAIGEADLPLIG</sequence>
<dbReference type="RefSeq" id="WP_091582152.1">
    <property type="nucleotide sequence ID" value="NZ_FMXM01000015.1"/>
</dbReference>
<name>A0A1G5Z995_9HYPH</name>
<dbReference type="Proteomes" id="UP000198588">
    <property type="component" value="Unassembled WGS sequence"/>
</dbReference>
<gene>
    <name evidence="1" type="ORF">SAMN02927914_04416</name>
</gene>